<feature type="region of interest" description="Disordered" evidence="1">
    <location>
        <begin position="596"/>
        <end position="885"/>
    </location>
</feature>
<feature type="region of interest" description="Disordered" evidence="1">
    <location>
        <begin position="501"/>
        <end position="534"/>
    </location>
</feature>
<feature type="compositionally biased region" description="Low complexity" evidence="1">
    <location>
        <begin position="643"/>
        <end position="657"/>
    </location>
</feature>
<feature type="compositionally biased region" description="Low complexity" evidence="1">
    <location>
        <begin position="312"/>
        <end position="322"/>
    </location>
</feature>
<comment type="caution">
    <text evidence="2">The sequence shown here is derived from an EMBL/GenBank/DDBJ whole genome shotgun (WGS) entry which is preliminary data.</text>
</comment>
<dbReference type="EMBL" id="JAWRVE010000004">
    <property type="protein sequence ID" value="KAL1882294.1"/>
    <property type="molecule type" value="Genomic_DNA"/>
</dbReference>
<feature type="compositionally biased region" description="Acidic residues" evidence="1">
    <location>
        <begin position="505"/>
        <end position="516"/>
    </location>
</feature>
<dbReference type="Proteomes" id="UP001583177">
    <property type="component" value="Unassembled WGS sequence"/>
</dbReference>
<feature type="compositionally biased region" description="Polar residues" evidence="1">
    <location>
        <begin position="788"/>
        <end position="805"/>
    </location>
</feature>
<gene>
    <name evidence="2" type="ORF">Daus18300_000780</name>
</gene>
<feature type="compositionally biased region" description="Polar residues" evidence="1">
    <location>
        <begin position="144"/>
        <end position="155"/>
    </location>
</feature>
<proteinExistence type="predicted"/>
<evidence type="ECO:0000313" key="2">
    <source>
        <dbReference type="EMBL" id="KAL1882294.1"/>
    </source>
</evidence>
<feature type="compositionally biased region" description="Basic and acidic residues" evidence="1">
    <location>
        <begin position="855"/>
        <end position="865"/>
    </location>
</feature>
<feature type="compositionally biased region" description="Polar residues" evidence="1">
    <location>
        <begin position="99"/>
        <end position="113"/>
    </location>
</feature>
<feature type="compositionally biased region" description="Low complexity" evidence="1">
    <location>
        <begin position="80"/>
        <end position="90"/>
    </location>
</feature>
<evidence type="ECO:0000256" key="1">
    <source>
        <dbReference type="SAM" id="MobiDB-lite"/>
    </source>
</evidence>
<feature type="region of interest" description="Disordered" evidence="1">
    <location>
        <begin position="25"/>
        <end position="380"/>
    </location>
</feature>
<accession>A0ABR3Y219</accession>
<feature type="compositionally biased region" description="Low complexity" evidence="1">
    <location>
        <begin position="283"/>
        <end position="295"/>
    </location>
</feature>
<feature type="compositionally biased region" description="Low complexity" evidence="1">
    <location>
        <begin position="777"/>
        <end position="787"/>
    </location>
</feature>
<feature type="compositionally biased region" description="Basic and acidic residues" evidence="1">
    <location>
        <begin position="596"/>
        <end position="616"/>
    </location>
</feature>
<feature type="compositionally biased region" description="Polar residues" evidence="1">
    <location>
        <begin position="709"/>
        <end position="719"/>
    </location>
</feature>
<sequence length="885" mass="96388">MSTAFSQEYVQADRLIRRRYVQIPGAQKELLERPDAWSENLSSGPRGMMNVPPEVLQDIKEFHVRTHVKPRQQSHPTQQASPAGASAPPKSSRPEQPRFGSQLSQDDQASEGDSQISWSPSPSRSSPAVRPAQPSKAWGPGPSSKHQPVSRSPISQKRKTPPRPFSSGRPSSTAQSDGVPYEPLSVLGQETCPPVNRAANRVVETESTLPAATPRSAQLEVIPSTFKATGQGAGVEVSRSLKRRRVEDTKLSDKDYETITPTLPLPKASPKPRSTAPHKDQNSSASSVSTPSFPSQTAVEQPQPSNLPQTASASGSDQRSSSNYAPTYEGRPRDTPTQQKQVLRHPASGSSMAPAPGQRPADLNQLDHVGRPQGDVGNIIGQRTPYQEFKAAYPDYEESTRAFIRACLCVEKLEYERALPEFLYDDFVRVHSTVYMDYYGEAQIRKYSEVLKATQWYNENVKDVVYTKKVIRRDNLPGILRTHAPAVRQIRESIRAAIEAHPLADDVESSEESDENTTDHGEADQQEETGPQELEIEQIPGSRESPELHIDSPVLQATAIPAASGDNTEAGRPVGLVLASAQGSPYSRIAVKRVEEEHMDDSSQDDKAVPEADSQRSRASPELPLQPPETITLAEAALKGTTSIIKNTPPSSKSPTPHQNRQNTSTPTVSALNSGSRQSKPQAPLPSLTPSGVLANDKTTSPTHKRARQSSPAFRSQDASSDDESDPFEPPVERAAMPPPRSAKRDVSAFLTQAQSTYQIPGTPDRLSEEHMPPAPQTVAQTPAAPQSRTVPGQPTSTTAVTALNSVGADQRPVLERERVSSRVPMGSSKRAEKSPASSDKSRTSLPLFKKRTGQTKEERSLRLKEHIRKRLSAKTPNSTPASTK</sequence>
<feature type="compositionally biased region" description="Polar residues" evidence="1">
    <location>
        <begin position="296"/>
        <end position="311"/>
    </location>
</feature>
<keyword evidence="3" id="KW-1185">Reference proteome</keyword>
<reference evidence="2 3" key="1">
    <citation type="journal article" date="2024" name="IMA Fungus">
        <title>IMA Genome - F19 : A genome assembly and annotation guide to empower mycologists, including annotated draft genome sequences of Ceratocystis pirilliformis, Diaporthe australafricana, Fusarium ophioides, Paecilomyces lecythidis, and Sporothrix stenoceras.</title>
        <authorList>
            <person name="Aylward J."/>
            <person name="Wilson A.M."/>
            <person name="Visagie C.M."/>
            <person name="Spraker J."/>
            <person name="Barnes I."/>
            <person name="Buitendag C."/>
            <person name="Ceriani C."/>
            <person name="Del Mar Angel L."/>
            <person name="du Plessis D."/>
            <person name="Fuchs T."/>
            <person name="Gasser K."/>
            <person name="Kramer D."/>
            <person name="Li W."/>
            <person name="Munsamy K."/>
            <person name="Piso A."/>
            <person name="Price J.L."/>
            <person name="Sonnekus B."/>
            <person name="Thomas C."/>
            <person name="van der Nest A."/>
            <person name="van Dijk A."/>
            <person name="van Heerden A."/>
            <person name="van Vuuren N."/>
            <person name="Yilmaz N."/>
            <person name="Duong T.A."/>
            <person name="van der Merwe N.A."/>
            <person name="Wingfield M.J."/>
            <person name="Wingfield B.D."/>
        </authorList>
    </citation>
    <scope>NUCLEOTIDE SEQUENCE [LARGE SCALE GENOMIC DNA]</scope>
    <source>
        <strain evidence="2 3">CMW 18300</strain>
    </source>
</reference>
<feature type="compositionally biased region" description="Polar residues" evidence="1">
    <location>
        <begin position="750"/>
        <end position="760"/>
    </location>
</feature>
<protein>
    <submittedName>
        <fullName evidence="2">Uncharacterized protein</fullName>
    </submittedName>
</protein>
<organism evidence="2 3">
    <name type="scientific">Diaporthe australafricana</name>
    <dbReference type="NCBI Taxonomy" id="127596"/>
    <lineage>
        <taxon>Eukaryota</taxon>
        <taxon>Fungi</taxon>
        <taxon>Dikarya</taxon>
        <taxon>Ascomycota</taxon>
        <taxon>Pezizomycotina</taxon>
        <taxon>Sordariomycetes</taxon>
        <taxon>Sordariomycetidae</taxon>
        <taxon>Diaporthales</taxon>
        <taxon>Diaporthaceae</taxon>
        <taxon>Diaporthe</taxon>
    </lineage>
</organism>
<feature type="compositionally biased region" description="Basic and acidic residues" evidence="1">
    <location>
        <begin position="245"/>
        <end position="257"/>
    </location>
</feature>
<name>A0ABR3Y219_9PEZI</name>
<evidence type="ECO:0000313" key="3">
    <source>
        <dbReference type="Proteomes" id="UP001583177"/>
    </source>
</evidence>
<feature type="compositionally biased region" description="Low complexity" evidence="1">
    <location>
        <begin position="114"/>
        <end position="135"/>
    </location>
</feature>
<feature type="compositionally biased region" description="Polar residues" evidence="1">
    <location>
        <begin position="658"/>
        <end position="681"/>
    </location>
</feature>
<feature type="compositionally biased region" description="Polar residues" evidence="1">
    <location>
        <begin position="875"/>
        <end position="885"/>
    </location>
</feature>